<gene>
    <name evidence="5" type="ORF">A4S15_03210</name>
</gene>
<evidence type="ECO:0000256" key="2">
    <source>
        <dbReference type="ARBA" id="ARBA00022670"/>
    </source>
</evidence>
<keyword evidence="2" id="KW-0645">Protease</keyword>
<dbReference type="Pfam" id="PF04586">
    <property type="entry name" value="Peptidase_S78"/>
    <property type="match status" value="1"/>
</dbReference>
<dbReference type="AlphaFoldDB" id="A0A1W9HQK4"/>
<dbReference type="STRING" id="1827387.A4S15_03210"/>
<dbReference type="EMBL" id="LWDL01000031">
    <property type="protein sequence ID" value="OQW49729.1"/>
    <property type="molecule type" value="Genomic_DNA"/>
</dbReference>
<accession>A0A1W9HQK4</accession>
<dbReference type="GO" id="GO:0006508">
    <property type="term" value="P:proteolysis"/>
    <property type="evidence" value="ECO:0007669"/>
    <property type="project" value="UniProtKB-KW"/>
</dbReference>
<dbReference type="Proteomes" id="UP000192872">
    <property type="component" value="Unassembled WGS sequence"/>
</dbReference>
<feature type="domain" description="Prohead serine protease" evidence="4">
    <location>
        <begin position="14"/>
        <end position="145"/>
    </location>
</feature>
<dbReference type="SUPFAM" id="SSF50789">
    <property type="entry name" value="Herpes virus serine proteinase, assemblin"/>
    <property type="match status" value="1"/>
</dbReference>
<dbReference type="InterPro" id="IPR054613">
    <property type="entry name" value="Peptidase_S78_dom"/>
</dbReference>
<organism evidence="5 6">
    <name type="scientific">Candidatus Raskinella chloraquaticus</name>
    <dbReference type="NCBI Taxonomy" id="1951219"/>
    <lineage>
        <taxon>Bacteria</taxon>
        <taxon>Pseudomonadati</taxon>
        <taxon>Pseudomonadota</taxon>
        <taxon>Alphaproteobacteria</taxon>
        <taxon>Hyphomicrobiales</taxon>
        <taxon>Phreatobacteraceae</taxon>
        <taxon>Candidatus Raskinella</taxon>
    </lineage>
</organism>
<dbReference type="InterPro" id="IPR006433">
    <property type="entry name" value="Prohead_protease"/>
</dbReference>
<evidence type="ECO:0000313" key="6">
    <source>
        <dbReference type="Proteomes" id="UP000192872"/>
    </source>
</evidence>
<evidence type="ECO:0000256" key="1">
    <source>
        <dbReference type="ARBA" id="ARBA00022612"/>
    </source>
</evidence>
<sequence length="147" mass="15941">MSTPRLPPPAITAEGVFSGYASLFDRPDQARDIVAPGAFQASLASRGPGGVKCLYQHDPSEPIGVWLALEEDRIGLRVTGKLLPEVARARDVFALIRAGALDGLSIGFRAAEAVREPQRRLRRLKRIDLWEISVVTFPMLPGARIGA</sequence>
<protein>
    <submittedName>
        <fullName evidence="5">Peptidase U35</fullName>
    </submittedName>
</protein>
<keyword evidence="1" id="KW-1188">Viral release from host cell</keyword>
<evidence type="ECO:0000259" key="4">
    <source>
        <dbReference type="Pfam" id="PF04586"/>
    </source>
</evidence>
<comment type="caution">
    <text evidence="5">The sequence shown here is derived from an EMBL/GenBank/DDBJ whole genome shotgun (WGS) entry which is preliminary data.</text>
</comment>
<reference evidence="5 6" key="1">
    <citation type="journal article" date="2017" name="Water Res.">
        <title>Comammox in drinking water systems.</title>
        <authorList>
            <person name="Wang Y."/>
            <person name="Ma L."/>
            <person name="Mao Y."/>
            <person name="Jiang X."/>
            <person name="Xia Y."/>
            <person name="Yu K."/>
            <person name="Li B."/>
            <person name="Zhang T."/>
        </authorList>
    </citation>
    <scope>NUCLEOTIDE SEQUENCE [LARGE SCALE GENOMIC DNA]</scope>
    <source>
        <strain evidence="5">SG_bin8</strain>
    </source>
</reference>
<proteinExistence type="predicted"/>
<name>A0A1W9HQK4_9HYPH</name>
<evidence type="ECO:0000256" key="3">
    <source>
        <dbReference type="ARBA" id="ARBA00022801"/>
    </source>
</evidence>
<evidence type="ECO:0000313" key="5">
    <source>
        <dbReference type="EMBL" id="OQW49729.1"/>
    </source>
</evidence>
<keyword evidence="3" id="KW-0378">Hydrolase</keyword>
<dbReference type="GO" id="GO:0008233">
    <property type="term" value="F:peptidase activity"/>
    <property type="evidence" value="ECO:0007669"/>
    <property type="project" value="UniProtKB-KW"/>
</dbReference>
<dbReference type="NCBIfam" id="TIGR01543">
    <property type="entry name" value="proheadase_HK97"/>
    <property type="match status" value="1"/>
</dbReference>